<dbReference type="InterPro" id="IPR005358">
    <property type="entry name" value="Puta_zinc/iron-chelating_dom"/>
</dbReference>
<dbReference type="NCBIfam" id="NF003507">
    <property type="entry name" value="PRK05170.2-5"/>
    <property type="match status" value="1"/>
</dbReference>
<proteinExistence type="inferred from homology"/>
<reference evidence="3" key="1">
    <citation type="submission" date="2019-01" db="EMBL/GenBank/DDBJ databases">
        <title>Cytophagaceae bacterium strain CAR-16.</title>
        <authorList>
            <person name="Chen W.-M."/>
        </authorList>
    </citation>
    <scope>NUCLEOTIDE SEQUENCE [LARGE SCALE GENOMIC DNA]</scope>
    <source>
        <strain evidence="3">CHR27</strain>
    </source>
</reference>
<dbReference type="OrthoDB" id="9786855at2"/>
<dbReference type="EMBL" id="SBKP01000018">
    <property type="protein sequence ID" value="RXR25948.1"/>
    <property type="molecule type" value="Genomic_DNA"/>
</dbReference>
<name>A0A4Q1KF46_9SPHN</name>
<evidence type="ECO:0000256" key="1">
    <source>
        <dbReference type="HAMAP-Rule" id="MF_00676"/>
    </source>
</evidence>
<dbReference type="Proteomes" id="UP000290958">
    <property type="component" value="Unassembled WGS sequence"/>
</dbReference>
<sequence>MSAALRPRFWELPLDALSSAEWEALCDGCGKCCLHKAEDEDTGRVYFSDIRCKMLDGDCGRCTDYAHRHAHVPDCVTLTPETVGEIVWLPRTCAYRLRHEGTALPPWHYLLCGDREAVHTVGESVRGWTVAEAEGQDIEDHLVSRPI</sequence>
<dbReference type="InterPro" id="IPR008228">
    <property type="entry name" value="UCP006173"/>
</dbReference>
<protein>
    <recommendedName>
        <fullName evidence="1">UPF0260 protein EQG66_13700</fullName>
    </recommendedName>
</protein>
<dbReference type="NCBIfam" id="NF003501">
    <property type="entry name" value="PRK05170.1-5"/>
    <property type="match status" value="1"/>
</dbReference>
<accession>A0A4Q1KF46</accession>
<keyword evidence="3" id="KW-1185">Reference proteome</keyword>
<evidence type="ECO:0000313" key="3">
    <source>
        <dbReference type="Proteomes" id="UP000290958"/>
    </source>
</evidence>
<dbReference type="PANTHER" id="PTHR37421">
    <property type="entry name" value="UPF0260 PROTEIN YCGN"/>
    <property type="match status" value="1"/>
</dbReference>
<dbReference type="RefSeq" id="WP_129405114.1">
    <property type="nucleotide sequence ID" value="NZ_SBKP01000018.1"/>
</dbReference>
<dbReference type="PIRSF" id="PIRSF006173">
    <property type="entry name" value="UCP006173"/>
    <property type="match status" value="1"/>
</dbReference>
<dbReference type="PANTHER" id="PTHR37421:SF1">
    <property type="entry name" value="UPF0260 PROTEIN YCGN"/>
    <property type="match status" value="1"/>
</dbReference>
<organism evidence="2 3">
    <name type="scientific">Sphingobium fluviale</name>
    <dbReference type="NCBI Taxonomy" id="2506423"/>
    <lineage>
        <taxon>Bacteria</taxon>
        <taxon>Pseudomonadati</taxon>
        <taxon>Pseudomonadota</taxon>
        <taxon>Alphaproteobacteria</taxon>
        <taxon>Sphingomonadales</taxon>
        <taxon>Sphingomonadaceae</taxon>
        <taxon>Sphingobium</taxon>
    </lineage>
</organism>
<dbReference type="AlphaFoldDB" id="A0A4Q1KF46"/>
<dbReference type="HAMAP" id="MF_00676">
    <property type="entry name" value="UPF0260"/>
    <property type="match status" value="1"/>
</dbReference>
<comment type="caution">
    <text evidence="2">The sequence shown here is derived from an EMBL/GenBank/DDBJ whole genome shotgun (WGS) entry which is preliminary data.</text>
</comment>
<evidence type="ECO:0000313" key="2">
    <source>
        <dbReference type="EMBL" id="RXR25948.1"/>
    </source>
</evidence>
<comment type="similarity">
    <text evidence="1">Belongs to the UPF0260 family.</text>
</comment>
<dbReference type="Pfam" id="PF03692">
    <property type="entry name" value="CxxCxxCC"/>
    <property type="match status" value="1"/>
</dbReference>
<gene>
    <name evidence="2" type="ORF">EQG66_13700</name>
</gene>